<evidence type="ECO:0000313" key="2">
    <source>
        <dbReference type="EMBL" id="PHQ31051.1"/>
    </source>
</evidence>
<organism evidence="2 3">
    <name type="scientific">Leeuwenhoekiella nanhaiensis</name>
    <dbReference type="NCBI Taxonomy" id="1655491"/>
    <lineage>
        <taxon>Bacteria</taxon>
        <taxon>Pseudomonadati</taxon>
        <taxon>Bacteroidota</taxon>
        <taxon>Flavobacteriia</taxon>
        <taxon>Flavobacteriales</taxon>
        <taxon>Flavobacteriaceae</taxon>
        <taxon>Leeuwenhoekiella</taxon>
    </lineage>
</organism>
<dbReference type="RefSeq" id="WP_099644591.1">
    <property type="nucleotide sequence ID" value="NZ_KZ319287.1"/>
</dbReference>
<sequence length="71" mass="7663">MKIALYIFLGLASALMIFNLTKIDYAAPFEGNSMVAVISVIACLCAALLVLILMISRKIAEKSRKARSGKS</sequence>
<dbReference type="Proteomes" id="UP000229433">
    <property type="component" value="Unassembled WGS sequence"/>
</dbReference>
<dbReference type="EMBL" id="NQXA01000001">
    <property type="protein sequence ID" value="PHQ31051.1"/>
    <property type="molecule type" value="Genomic_DNA"/>
</dbReference>
<gene>
    <name evidence="2" type="ORF">CJ305_02165</name>
</gene>
<keyword evidence="1" id="KW-1133">Transmembrane helix</keyword>
<keyword evidence="3" id="KW-1185">Reference proteome</keyword>
<comment type="caution">
    <text evidence="2">The sequence shown here is derived from an EMBL/GenBank/DDBJ whole genome shotgun (WGS) entry which is preliminary data.</text>
</comment>
<dbReference type="OrthoDB" id="1453319at2"/>
<dbReference type="AlphaFoldDB" id="A0A2G1VWE5"/>
<accession>A0A2G1VWE5</accession>
<evidence type="ECO:0000256" key="1">
    <source>
        <dbReference type="SAM" id="Phobius"/>
    </source>
</evidence>
<feature type="transmembrane region" description="Helical" evidence="1">
    <location>
        <begin position="36"/>
        <end position="55"/>
    </location>
</feature>
<reference evidence="2 3" key="1">
    <citation type="submission" date="2017-08" db="EMBL/GenBank/DDBJ databases">
        <title>The whole genome shortgun sequences of strain Leeuwenhoekiella nanhaiensis G18 from the South China Sea.</title>
        <authorList>
            <person name="Liu Q."/>
        </authorList>
    </citation>
    <scope>NUCLEOTIDE SEQUENCE [LARGE SCALE GENOMIC DNA]</scope>
    <source>
        <strain evidence="2 3">G18</strain>
    </source>
</reference>
<evidence type="ECO:0000313" key="3">
    <source>
        <dbReference type="Proteomes" id="UP000229433"/>
    </source>
</evidence>
<proteinExistence type="predicted"/>
<name>A0A2G1VWE5_9FLAO</name>
<protein>
    <submittedName>
        <fullName evidence="2">Uncharacterized protein</fullName>
    </submittedName>
</protein>
<keyword evidence="1" id="KW-0472">Membrane</keyword>
<keyword evidence="1" id="KW-0812">Transmembrane</keyword>